<feature type="transmembrane region" description="Helical" evidence="1">
    <location>
        <begin position="128"/>
        <end position="145"/>
    </location>
</feature>
<evidence type="ECO:0000256" key="1">
    <source>
        <dbReference type="SAM" id="Phobius"/>
    </source>
</evidence>
<proteinExistence type="predicted"/>
<organism evidence="2 3">
    <name type="scientific">Shivajiella indica</name>
    <dbReference type="NCBI Taxonomy" id="872115"/>
    <lineage>
        <taxon>Bacteria</taxon>
        <taxon>Pseudomonadati</taxon>
        <taxon>Bacteroidota</taxon>
        <taxon>Cytophagia</taxon>
        <taxon>Cytophagales</taxon>
        <taxon>Cyclobacteriaceae</taxon>
        <taxon>Shivajiella</taxon>
    </lineage>
</organism>
<dbReference type="EMBL" id="JBHUIV010000010">
    <property type="protein sequence ID" value="MFD2200886.1"/>
    <property type="molecule type" value="Genomic_DNA"/>
</dbReference>
<evidence type="ECO:0000313" key="2">
    <source>
        <dbReference type="EMBL" id="MFD2200886.1"/>
    </source>
</evidence>
<accession>A0ABW5B6S3</accession>
<protein>
    <submittedName>
        <fullName evidence="2">Uncharacterized protein</fullName>
    </submittedName>
</protein>
<gene>
    <name evidence="2" type="ORF">ACFSKV_04860</name>
</gene>
<keyword evidence="1" id="KW-1133">Transmembrane helix</keyword>
<keyword evidence="3" id="KW-1185">Reference proteome</keyword>
<reference evidence="3" key="1">
    <citation type="journal article" date="2019" name="Int. J. Syst. Evol. Microbiol.">
        <title>The Global Catalogue of Microorganisms (GCM) 10K type strain sequencing project: providing services to taxonomists for standard genome sequencing and annotation.</title>
        <authorList>
            <consortium name="The Broad Institute Genomics Platform"/>
            <consortium name="The Broad Institute Genome Sequencing Center for Infectious Disease"/>
            <person name="Wu L."/>
            <person name="Ma J."/>
        </authorList>
    </citation>
    <scope>NUCLEOTIDE SEQUENCE [LARGE SCALE GENOMIC DNA]</scope>
    <source>
        <strain evidence="3">KCTC 19812</strain>
    </source>
</reference>
<dbReference type="Proteomes" id="UP001597414">
    <property type="component" value="Unassembled WGS sequence"/>
</dbReference>
<keyword evidence="1" id="KW-0812">Transmembrane</keyword>
<keyword evidence="1" id="KW-0472">Membrane</keyword>
<comment type="caution">
    <text evidence="2">The sequence shown here is derived from an EMBL/GenBank/DDBJ whole genome shotgun (WGS) entry which is preliminary data.</text>
</comment>
<evidence type="ECO:0000313" key="3">
    <source>
        <dbReference type="Proteomes" id="UP001597414"/>
    </source>
</evidence>
<name>A0ABW5B6S3_9BACT</name>
<sequence>MIKDNHGVKGVLNLPFLENSGTYKGKSIFQINCVNAWGNSFRIFRDGKSIGYIQMHVFRNLAQINLVEEGPYIFSTKGLFGIDWAVRKGLESVDKDGQKIHFHQMDEELQETLMVCGLYLAEKIRRDFLFFVPAILILWTVFFLLV</sequence>
<dbReference type="RefSeq" id="WP_380800763.1">
    <property type="nucleotide sequence ID" value="NZ_JBHUIV010000010.1"/>
</dbReference>